<keyword evidence="10" id="KW-0539">Nucleus</keyword>
<dbReference type="GO" id="GO:0080036">
    <property type="term" value="P:regulation of cytokinin-activated signaling pathway"/>
    <property type="evidence" value="ECO:0007669"/>
    <property type="project" value="UniProtKB-ARBA"/>
</dbReference>
<comment type="subunit">
    <text evidence="11">Binds the target DNA as a monomer.</text>
</comment>
<evidence type="ECO:0000313" key="19">
    <source>
        <dbReference type="Proteomes" id="UP000321947"/>
    </source>
</evidence>
<dbReference type="PROSITE" id="PS50110">
    <property type="entry name" value="RESPONSE_REGULATORY"/>
    <property type="match status" value="1"/>
</dbReference>
<keyword evidence="3 12" id="KW-0597">Phosphoprotein</keyword>
<evidence type="ECO:0000313" key="16">
    <source>
        <dbReference type="EMBL" id="KAA0064596.1"/>
    </source>
</evidence>
<comment type="caution">
    <text evidence="17">The sequence shown here is derived from an EMBL/GenBank/DDBJ whole genome shotgun (WGS) entry which is preliminary data.</text>
</comment>
<dbReference type="FunFam" id="1.10.10.60:FF:000007">
    <property type="entry name" value="Two-component response regulator"/>
    <property type="match status" value="1"/>
</dbReference>
<dbReference type="GO" id="GO:0009736">
    <property type="term" value="P:cytokinin-activated signaling pathway"/>
    <property type="evidence" value="ECO:0007669"/>
    <property type="project" value="UniProtKB-KW"/>
</dbReference>
<dbReference type="GO" id="GO:0080022">
    <property type="term" value="P:primary root development"/>
    <property type="evidence" value="ECO:0007669"/>
    <property type="project" value="UniProtKB-ARBA"/>
</dbReference>
<reference evidence="18 19" key="1">
    <citation type="submission" date="2019-08" db="EMBL/GenBank/DDBJ databases">
        <title>Draft genome sequences of two oriental melons (Cucumis melo L. var makuwa).</title>
        <authorList>
            <person name="Kwon S.-Y."/>
        </authorList>
    </citation>
    <scope>NUCLEOTIDE SEQUENCE [LARGE SCALE GENOMIC DNA]</scope>
    <source>
        <strain evidence="19">cv. Chang Bougi</strain>
        <strain evidence="18">cv. SW 3</strain>
        <tissue evidence="17">Leaf</tissue>
    </source>
</reference>
<keyword evidence="7" id="KW-0238">DNA-binding</keyword>
<dbReference type="Gene3D" id="3.40.50.2300">
    <property type="match status" value="1"/>
</dbReference>
<dbReference type="FunFam" id="3.40.50.2300:FF:000132">
    <property type="entry name" value="Two-component response regulator"/>
    <property type="match status" value="1"/>
</dbReference>
<dbReference type="GO" id="GO:0010082">
    <property type="term" value="P:regulation of root meristem growth"/>
    <property type="evidence" value="ECO:0007669"/>
    <property type="project" value="UniProtKB-ARBA"/>
</dbReference>
<keyword evidence="5" id="KW-0902">Two-component regulatory system</keyword>
<dbReference type="GO" id="GO:0000160">
    <property type="term" value="P:phosphorelay signal transduction system"/>
    <property type="evidence" value="ECO:0007669"/>
    <property type="project" value="UniProtKB-KW"/>
</dbReference>
<dbReference type="SUPFAM" id="SSF46689">
    <property type="entry name" value="Homeodomain-like"/>
    <property type="match status" value="1"/>
</dbReference>
<organism evidence="17 19">
    <name type="scientific">Cucumis melo var. makuwa</name>
    <name type="common">Oriental melon</name>
    <dbReference type="NCBI Taxonomy" id="1194695"/>
    <lineage>
        <taxon>Eukaryota</taxon>
        <taxon>Viridiplantae</taxon>
        <taxon>Streptophyta</taxon>
        <taxon>Embryophyta</taxon>
        <taxon>Tracheophyta</taxon>
        <taxon>Spermatophyta</taxon>
        <taxon>Magnoliopsida</taxon>
        <taxon>eudicotyledons</taxon>
        <taxon>Gunneridae</taxon>
        <taxon>Pentapetalae</taxon>
        <taxon>rosids</taxon>
        <taxon>fabids</taxon>
        <taxon>Cucurbitales</taxon>
        <taxon>Cucurbitaceae</taxon>
        <taxon>Benincaseae</taxon>
        <taxon>Cucumis</taxon>
    </lineage>
</organism>
<dbReference type="GO" id="GO:0010492">
    <property type="term" value="P:maintenance of shoot apical meristem identity"/>
    <property type="evidence" value="ECO:0007669"/>
    <property type="project" value="UniProtKB-ARBA"/>
</dbReference>
<evidence type="ECO:0000256" key="10">
    <source>
        <dbReference type="ARBA" id="ARBA00023242"/>
    </source>
</evidence>
<evidence type="ECO:0000256" key="9">
    <source>
        <dbReference type="ARBA" id="ARBA00023163"/>
    </source>
</evidence>
<dbReference type="GO" id="GO:0003677">
    <property type="term" value="F:DNA binding"/>
    <property type="evidence" value="ECO:0007669"/>
    <property type="project" value="UniProtKB-KW"/>
</dbReference>
<evidence type="ECO:0000256" key="5">
    <source>
        <dbReference type="ARBA" id="ARBA00023012"/>
    </source>
</evidence>
<dbReference type="InterPro" id="IPR011006">
    <property type="entry name" value="CheY-like_superfamily"/>
</dbReference>
<dbReference type="InterPro" id="IPR001789">
    <property type="entry name" value="Sig_transdc_resp-reg_receiver"/>
</dbReference>
<feature type="compositionally biased region" description="Acidic residues" evidence="13">
    <location>
        <begin position="177"/>
        <end position="191"/>
    </location>
</feature>
<proteinExistence type="inferred from homology"/>
<dbReference type="InterPro" id="IPR017930">
    <property type="entry name" value="Myb_dom"/>
</dbReference>
<dbReference type="InterPro" id="IPR045279">
    <property type="entry name" value="ARR-like"/>
</dbReference>
<feature type="domain" description="Response regulatory" evidence="14">
    <location>
        <begin position="19"/>
        <end position="134"/>
    </location>
</feature>
<evidence type="ECO:0000256" key="13">
    <source>
        <dbReference type="SAM" id="MobiDB-lite"/>
    </source>
</evidence>
<evidence type="ECO:0000256" key="11">
    <source>
        <dbReference type="ARBA" id="ARBA00061767"/>
    </source>
</evidence>
<dbReference type="PANTHER" id="PTHR43874">
    <property type="entry name" value="TWO-COMPONENT RESPONSE REGULATOR"/>
    <property type="match status" value="1"/>
</dbReference>
<keyword evidence="8" id="KW-0010">Activator</keyword>
<evidence type="ECO:0000256" key="2">
    <source>
        <dbReference type="ARBA" id="ARBA00006015"/>
    </source>
</evidence>
<evidence type="ECO:0000256" key="4">
    <source>
        <dbReference type="ARBA" id="ARBA00022864"/>
    </source>
</evidence>
<dbReference type="InterPro" id="IPR006447">
    <property type="entry name" value="Myb_dom_plants"/>
</dbReference>
<evidence type="ECO:0000256" key="8">
    <source>
        <dbReference type="ARBA" id="ARBA00023159"/>
    </source>
</evidence>
<dbReference type="PROSITE" id="PS51294">
    <property type="entry name" value="HTH_MYB"/>
    <property type="match status" value="1"/>
</dbReference>
<evidence type="ECO:0000256" key="6">
    <source>
        <dbReference type="ARBA" id="ARBA00023015"/>
    </source>
</evidence>
<dbReference type="Pfam" id="PF00249">
    <property type="entry name" value="Myb_DNA-binding"/>
    <property type="match status" value="1"/>
</dbReference>
<dbReference type="OrthoDB" id="60033at2759"/>
<protein>
    <submittedName>
        <fullName evidence="17">Two-component response regulator ARR12-like</fullName>
    </submittedName>
</protein>
<dbReference type="SMART" id="SM00448">
    <property type="entry name" value="REC"/>
    <property type="match status" value="1"/>
</dbReference>
<dbReference type="Proteomes" id="UP000321947">
    <property type="component" value="Unassembled WGS sequence"/>
</dbReference>
<dbReference type="GO" id="GO:0080113">
    <property type="term" value="P:regulation of seed growth"/>
    <property type="evidence" value="ECO:0007669"/>
    <property type="project" value="UniProtKB-ARBA"/>
</dbReference>
<comment type="subcellular location">
    <subcellularLocation>
        <location evidence="1">Nucleus</location>
    </subcellularLocation>
</comment>
<evidence type="ECO:0000259" key="15">
    <source>
        <dbReference type="PROSITE" id="PS51294"/>
    </source>
</evidence>
<evidence type="ECO:0000256" key="7">
    <source>
        <dbReference type="ARBA" id="ARBA00023125"/>
    </source>
</evidence>
<dbReference type="GO" id="GO:1990110">
    <property type="term" value="P:callus formation"/>
    <property type="evidence" value="ECO:0007669"/>
    <property type="project" value="UniProtKB-ARBA"/>
</dbReference>
<name>A0A5D3D8Y4_CUCMM</name>
<dbReference type="InterPro" id="IPR009057">
    <property type="entry name" value="Homeodomain-like_sf"/>
</dbReference>
<evidence type="ECO:0000256" key="3">
    <source>
        <dbReference type="ARBA" id="ARBA00022553"/>
    </source>
</evidence>
<evidence type="ECO:0000259" key="14">
    <source>
        <dbReference type="PROSITE" id="PS50110"/>
    </source>
</evidence>
<keyword evidence="9" id="KW-0804">Transcription</keyword>
<keyword evidence="4" id="KW-0932">Cytokinin signaling pathway</keyword>
<dbReference type="GO" id="GO:0010380">
    <property type="term" value="P:regulation of chlorophyll biosynthetic process"/>
    <property type="evidence" value="ECO:0007669"/>
    <property type="project" value="UniProtKB-ARBA"/>
</dbReference>
<dbReference type="CDD" id="cd17584">
    <property type="entry name" value="REC_typeB_ARR-like"/>
    <property type="match status" value="1"/>
</dbReference>
<evidence type="ECO:0000256" key="12">
    <source>
        <dbReference type="PROSITE-ProRule" id="PRU00169"/>
    </source>
</evidence>
<dbReference type="GO" id="GO:0005634">
    <property type="term" value="C:nucleus"/>
    <property type="evidence" value="ECO:0007669"/>
    <property type="project" value="UniProtKB-SubCell"/>
</dbReference>
<sequence length="719" mass="79932">MTVEPRLEDPVDQFPTGMRVLAVDDDPTCLLILETLLRRCQYHVTTTNQAVMALKLLRENKNKFDVVISDVHMPDMDGFKLLELVGLEMDLPVIMLSANGDPKLVMKGITHGACDYLLKPVRIEELKNIWQHVIRRKKFDPKDRMNSGNQDRPDSENGEESADLNGKFNKKRKDQNYNEDDDQDYGQDNDDSSTQKKPRVVWSVELHRKFVNAVNQLGIDKAVPKKILDLMNVEKLTRENVASHLQKYRLYLKRISCVANQQANMVTALSSADPSYLRIGSLGGIGNFHSLTGPPQFPNTSYRSIPTTGMFGRLNTPACMGMHGLSSPGTVQLGNLSNSSNDQSTFHPIVLSGNRSGNIFRGMPEPSELDQLQHVKHGTHVDNLSSAFDERTVFPASIGLPNGNMSSSTLSNPLLGLTNDSSIPEVQHHEVNGGRKFGTQSSIAVVSSNSDSSRPSLDNVRCTGDNWSNAVHSSRVHLNTIPSGNLSNVATSYHGQLRDNTTSALHIGNCLSDISSITSLSTQSHESRIDSQRQAATTSNRFDQMISKVPVQDWNDHKEDAYYHTTMACSSSNSLIPVNGAAETLSKRLENPNAIFSGSKDFNVTAQANVLDHAMVEHDRLKKSTMETSLMLKQGYLYDHQQKMQSRFSSSNCGSLEDIACAMMKQILILCRNKMMENYWKESLDVITIPLEHACEASLPEERILETEPVFSSFASSRF</sequence>
<dbReference type="EMBL" id="SSTE01001889">
    <property type="protein sequence ID" value="KAA0064596.1"/>
    <property type="molecule type" value="Genomic_DNA"/>
</dbReference>
<comment type="similarity">
    <text evidence="2">Belongs to the ARR family. Type-B subfamily.</text>
</comment>
<accession>A0A5D3D8Y4</accession>
<evidence type="ECO:0000313" key="18">
    <source>
        <dbReference type="Proteomes" id="UP000321393"/>
    </source>
</evidence>
<dbReference type="STRING" id="1194695.A0A5D3D8Y4"/>
<feature type="modified residue" description="4-aspartylphosphate" evidence="12">
    <location>
        <position position="70"/>
    </location>
</feature>
<dbReference type="Gene3D" id="1.10.10.60">
    <property type="entry name" value="Homeodomain-like"/>
    <property type="match status" value="1"/>
</dbReference>
<evidence type="ECO:0000256" key="1">
    <source>
        <dbReference type="ARBA" id="ARBA00004123"/>
    </source>
</evidence>
<dbReference type="SUPFAM" id="SSF52172">
    <property type="entry name" value="CheY-like"/>
    <property type="match status" value="1"/>
</dbReference>
<dbReference type="AlphaFoldDB" id="A0A5D3D8Y4"/>
<feature type="region of interest" description="Disordered" evidence="13">
    <location>
        <begin position="141"/>
        <end position="196"/>
    </location>
</feature>
<dbReference type="GO" id="GO:0009414">
    <property type="term" value="P:response to water deprivation"/>
    <property type="evidence" value="ECO:0007669"/>
    <property type="project" value="UniProtKB-ARBA"/>
</dbReference>
<dbReference type="Pfam" id="PF00072">
    <property type="entry name" value="Response_reg"/>
    <property type="match status" value="1"/>
</dbReference>
<gene>
    <name evidence="17" type="ORF">E5676_scaffold134G001090</name>
    <name evidence="16" type="ORF">E6C27_scaffold255G003180</name>
</gene>
<dbReference type="Proteomes" id="UP000321393">
    <property type="component" value="Unassembled WGS sequence"/>
</dbReference>
<feature type="compositionally biased region" description="Basic and acidic residues" evidence="13">
    <location>
        <begin position="141"/>
        <end position="155"/>
    </location>
</feature>
<feature type="domain" description="HTH myb-type" evidence="15">
    <location>
        <begin position="194"/>
        <end position="253"/>
    </location>
</feature>
<dbReference type="PANTHER" id="PTHR43874:SF7">
    <property type="entry name" value="TWO-COMPONENT RESPONSE REGULATOR ARR10"/>
    <property type="match status" value="1"/>
</dbReference>
<dbReference type="InterPro" id="IPR001005">
    <property type="entry name" value="SANT/Myb"/>
</dbReference>
<dbReference type="EMBL" id="SSTD01006426">
    <property type="protein sequence ID" value="TYK19993.1"/>
    <property type="molecule type" value="Genomic_DNA"/>
</dbReference>
<evidence type="ECO:0000313" key="17">
    <source>
        <dbReference type="EMBL" id="TYK19993.1"/>
    </source>
</evidence>
<dbReference type="NCBIfam" id="TIGR01557">
    <property type="entry name" value="myb_SHAQKYF"/>
    <property type="match status" value="1"/>
</dbReference>
<dbReference type="GO" id="GO:0031537">
    <property type="term" value="P:regulation of anthocyanin metabolic process"/>
    <property type="evidence" value="ECO:0007669"/>
    <property type="project" value="UniProtKB-ARBA"/>
</dbReference>
<keyword evidence="6" id="KW-0805">Transcription regulation</keyword>